<dbReference type="SUPFAM" id="SSF54928">
    <property type="entry name" value="RNA-binding domain, RBD"/>
    <property type="match status" value="2"/>
</dbReference>
<accession>A0ABY7ECW7</accession>
<protein>
    <submittedName>
        <fullName evidence="5">HNRPQ-like protein</fullName>
    </submittedName>
</protein>
<keyword evidence="6" id="KW-1185">Reference proteome</keyword>
<feature type="compositionally biased region" description="Gly residues" evidence="3">
    <location>
        <begin position="394"/>
        <end position="407"/>
    </location>
</feature>
<dbReference type="Pfam" id="PF00076">
    <property type="entry name" value="RRM_1"/>
    <property type="match status" value="2"/>
</dbReference>
<keyword evidence="1 2" id="KW-0694">RNA-binding</keyword>
<name>A0ABY7ECW7_MYAAR</name>
<organism evidence="5 6">
    <name type="scientific">Mya arenaria</name>
    <name type="common">Soft-shell clam</name>
    <dbReference type="NCBI Taxonomy" id="6604"/>
    <lineage>
        <taxon>Eukaryota</taxon>
        <taxon>Metazoa</taxon>
        <taxon>Spiralia</taxon>
        <taxon>Lophotrochozoa</taxon>
        <taxon>Mollusca</taxon>
        <taxon>Bivalvia</taxon>
        <taxon>Autobranchia</taxon>
        <taxon>Heteroconchia</taxon>
        <taxon>Euheterodonta</taxon>
        <taxon>Imparidentia</taxon>
        <taxon>Neoheterodontei</taxon>
        <taxon>Myida</taxon>
        <taxon>Myoidea</taxon>
        <taxon>Myidae</taxon>
        <taxon>Mya</taxon>
    </lineage>
</organism>
<dbReference type="EMBL" id="CP111017">
    <property type="protein sequence ID" value="WAR07004.1"/>
    <property type="molecule type" value="Genomic_DNA"/>
</dbReference>
<feature type="region of interest" description="Disordered" evidence="3">
    <location>
        <begin position="394"/>
        <end position="528"/>
    </location>
</feature>
<evidence type="ECO:0000256" key="1">
    <source>
        <dbReference type="ARBA" id="ARBA00022884"/>
    </source>
</evidence>
<dbReference type="InterPro" id="IPR012677">
    <property type="entry name" value="Nucleotide-bd_a/b_plait_sf"/>
</dbReference>
<proteinExistence type="predicted"/>
<feature type="domain" description="RRM" evidence="4">
    <location>
        <begin position="123"/>
        <end position="202"/>
    </location>
</feature>
<reference evidence="5" key="1">
    <citation type="submission" date="2022-11" db="EMBL/GenBank/DDBJ databases">
        <title>Centuries of genome instability and evolution in soft-shell clam transmissible cancer (bioRxiv).</title>
        <authorList>
            <person name="Hart S.F.M."/>
            <person name="Yonemitsu M.A."/>
            <person name="Giersch R.M."/>
            <person name="Beal B.F."/>
            <person name="Arriagada G."/>
            <person name="Davis B.W."/>
            <person name="Ostrander E.A."/>
            <person name="Goff S.P."/>
            <person name="Metzger M.J."/>
        </authorList>
    </citation>
    <scope>NUCLEOTIDE SEQUENCE</scope>
    <source>
        <strain evidence="5">MELC-2E11</strain>
        <tissue evidence="5">Siphon/mantle</tissue>
    </source>
</reference>
<feature type="compositionally biased region" description="Gly residues" evidence="3">
    <location>
        <begin position="416"/>
        <end position="429"/>
    </location>
</feature>
<dbReference type="Proteomes" id="UP001164746">
    <property type="component" value="Chromosome 6"/>
</dbReference>
<dbReference type="InterPro" id="IPR041337">
    <property type="entry name" value="hnRNP_Q_AcD"/>
</dbReference>
<dbReference type="CDD" id="cd12251">
    <property type="entry name" value="RRM3_hnRNPR_like"/>
    <property type="match status" value="1"/>
</dbReference>
<dbReference type="CDD" id="cd12249">
    <property type="entry name" value="RRM1_hnRNPR_like"/>
    <property type="match status" value="1"/>
</dbReference>
<sequence length="528" mass="57831">MQNGSEMDDTAHSDEFNFLVEYGISKLVAGELEKIYTTGKLSHSELDERALDALKEFNPDDAIKVLEQFNEASLEHVTNKSAFLCGQMKTYRQKSKSGGANAAPKGPDPDKIKEILDKSGYTLDVFIGKIPKDVFEDELIPLVEECGRVWDLRLMMDPMTGFNRGYAFCTYVDKKDAKTCVEKLEGYEIKKGKTLKANVSIANQRLFGLDRVIIYRSVEKENQKNRGFAFLDYDSHKSASTARRKLASGRVKVWNCDIIVDWADPVEEPDDATMSKVKVLYVKNLTTDVTEESLKEVFEKYGTVERVKKIKDYGFVHFEEREHALAACEALNGQTVGKFFDDFSYGPPARMAPPPLMGGRGGGFRRGPPPPPDYFYDDYYDYYGGGGDEYFGGYGGPPMRGGRGGRGAPFMPPPGRGRGGGPPRGGPRGGPAAARGMRGAARARGAMMRGRGAPVAGRGQQTPRGGKRKAPEAAPATAGAQAKRRATASEWGAQPIAQQPLGQSGYGAGYSGEGDAQWYQDSYGQNWG</sequence>
<dbReference type="Pfam" id="PF18360">
    <property type="entry name" value="hnRNP_Q_AcD"/>
    <property type="match status" value="1"/>
</dbReference>
<feature type="compositionally biased region" description="Low complexity" evidence="3">
    <location>
        <begin position="472"/>
        <end position="481"/>
    </location>
</feature>
<feature type="compositionally biased region" description="Low complexity" evidence="3">
    <location>
        <begin position="430"/>
        <end position="459"/>
    </location>
</feature>
<gene>
    <name evidence="5" type="ORF">MAR_016962</name>
</gene>
<dbReference type="InterPro" id="IPR035979">
    <property type="entry name" value="RBD_domain_sf"/>
</dbReference>
<evidence type="ECO:0000259" key="4">
    <source>
        <dbReference type="PROSITE" id="PS50102"/>
    </source>
</evidence>
<evidence type="ECO:0000313" key="5">
    <source>
        <dbReference type="EMBL" id="WAR07004.1"/>
    </source>
</evidence>
<feature type="domain" description="RRM" evidence="4">
    <location>
        <begin position="278"/>
        <end position="338"/>
    </location>
</feature>
<dbReference type="InterPro" id="IPR000504">
    <property type="entry name" value="RRM_dom"/>
</dbReference>
<dbReference type="PANTHER" id="PTHR21245">
    <property type="entry name" value="HETEROGENEOUS NUCLEAR RIBONUCLEOPROTEIN"/>
    <property type="match status" value="1"/>
</dbReference>
<dbReference type="PROSITE" id="PS50102">
    <property type="entry name" value="RRM"/>
    <property type="match status" value="2"/>
</dbReference>
<dbReference type="Gene3D" id="3.30.70.330">
    <property type="match status" value="3"/>
</dbReference>
<evidence type="ECO:0000256" key="2">
    <source>
        <dbReference type="PROSITE-ProRule" id="PRU00176"/>
    </source>
</evidence>
<evidence type="ECO:0000313" key="6">
    <source>
        <dbReference type="Proteomes" id="UP001164746"/>
    </source>
</evidence>
<evidence type="ECO:0000256" key="3">
    <source>
        <dbReference type="SAM" id="MobiDB-lite"/>
    </source>
</evidence>
<dbReference type="SMART" id="SM00360">
    <property type="entry name" value="RRM"/>
    <property type="match status" value="2"/>
</dbReference>
<feature type="compositionally biased region" description="Polar residues" evidence="3">
    <location>
        <begin position="519"/>
        <end position="528"/>
    </location>
</feature>